<comment type="caution">
    <text evidence="2">The sequence shown here is derived from an EMBL/GenBank/DDBJ whole genome shotgun (WGS) entry which is preliminary data.</text>
</comment>
<dbReference type="EMBL" id="AYKG01000004">
    <property type="protein sequence ID" value="ROO31844.1"/>
    <property type="molecule type" value="Genomic_DNA"/>
</dbReference>
<keyword evidence="1" id="KW-1133">Transmembrane helix</keyword>
<keyword evidence="1" id="KW-0812">Transmembrane</keyword>
<keyword evidence="3" id="KW-1185">Reference proteome</keyword>
<dbReference type="InParanoid" id="A0A423Q116"/>
<feature type="transmembrane region" description="Helical" evidence="1">
    <location>
        <begin position="12"/>
        <end position="35"/>
    </location>
</feature>
<name>A0A423Q116_9GAMM</name>
<evidence type="ECO:0000313" key="3">
    <source>
        <dbReference type="Proteomes" id="UP000285310"/>
    </source>
</evidence>
<protein>
    <submittedName>
        <fullName evidence="2">Uncharacterized protein</fullName>
    </submittedName>
</protein>
<sequence length="135" mass="15363">MRVERQVWSLNRWQTITLIVLQLLFAACATSVLIYRAQGWAPEVINFGWLSYRACNIYISLALVAYFVVGLWRGHRYIAPLLTLFVLFHLVEGAIIGFWTKAILQLAALGVLSWSIWPALRNPAALKSSSTNRTR</sequence>
<feature type="transmembrane region" description="Helical" evidence="1">
    <location>
        <begin position="47"/>
        <end position="70"/>
    </location>
</feature>
<reference evidence="2 3" key="1">
    <citation type="submission" date="2013-10" db="EMBL/GenBank/DDBJ databases">
        <title>Salinisphaera japonica YTM-1 Genome Sequencing.</title>
        <authorList>
            <person name="Lai Q."/>
            <person name="Li C."/>
            <person name="Shao Z."/>
        </authorList>
    </citation>
    <scope>NUCLEOTIDE SEQUENCE [LARGE SCALE GENOMIC DNA]</scope>
    <source>
        <strain evidence="2 3">YTM-1</strain>
    </source>
</reference>
<gene>
    <name evidence="2" type="ORF">SAJA_02570</name>
</gene>
<evidence type="ECO:0000256" key="1">
    <source>
        <dbReference type="SAM" id="Phobius"/>
    </source>
</evidence>
<dbReference type="AlphaFoldDB" id="A0A423Q116"/>
<feature type="transmembrane region" description="Helical" evidence="1">
    <location>
        <begin position="77"/>
        <end position="96"/>
    </location>
</feature>
<accession>A0A423Q116</accession>
<keyword evidence="1" id="KW-0472">Membrane</keyword>
<organism evidence="2 3">
    <name type="scientific">Salinisphaera japonica YTM-1</name>
    <dbReference type="NCBI Taxonomy" id="1209778"/>
    <lineage>
        <taxon>Bacteria</taxon>
        <taxon>Pseudomonadati</taxon>
        <taxon>Pseudomonadota</taxon>
        <taxon>Gammaproteobacteria</taxon>
        <taxon>Salinisphaerales</taxon>
        <taxon>Salinisphaeraceae</taxon>
        <taxon>Salinisphaera</taxon>
    </lineage>
</organism>
<dbReference type="Proteomes" id="UP000285310">
    <property type="component" value="Unassembled WGS sequence"/>
</dbReference>
<proteinExistence type="predicted"/>
<evidence type="ECO:0000313" key="2">
    <source>
        <dbReference type="EMBL" id="ROO31844.1"/>
    </source>
</evidence>
<dbReference type="PROSITE" id="PS51257">
    <property type="entry name" value="PROKAR_LIPOPROTEIN"/>
    <property type="match status" value="1"/>
</dbReference>
<feature type="transmembrane region" description="Helical" evidence="1">
    <location>
        <begin position="102"/>
        <end position="120"/>
    </location>
</feature>